<dbReference type="RefSeq" id="WP_039400044.1">
    <property type="nucleotide sequence ID" value="NZ_JTDK01000011.1"/>
</dbReference>
<feature type="transmembrane region" description="Helical" evidence="7">
    <location>
        <begin position="318"/>
        <end position="346"/>
    </location>
</feature>
<evidence type="ECO:0000259" key="8">
    <source>
        <dbReference type="Pfam" id="PF02687"/>
    </source>
</evidence>
<evidence type="ECO:0000256" key="3">
    <source>
        <dbReference type="ARBA" id="ARBA00022692"/>
    </source>
</evidence>
<protein>
    <recommendedName>
        <fullName evidence="8">ABC3 transporter permease C-terminal domain-containing protein</fullName>
    </recommendedName>
</protein>
<evidence type="ECO:0000256" key="2">
    <source>
        <dbReference type="ARBA" id="ARBA00022475"/>
    </source>
</evidence>
<name>A0A0B2A607_9MICO</name>
<evidence type="ECO:0000313" key="10">
    <source>
        <dbReference type="Proteomes" id="UP000031030"/>
    </source>
</evidence>
<reference evidence="9 10" key="1">
    <citation type="submission" date="2014-11" db="EMBL/GenBank/DDBJ databases">
        <title>Genome sequence of Microbacterium mangrovi MUSC 115(T).</title>
        <authorList>
            <person name="Lee L.-H."/>
        </authorList>
    </citation>
    <scope>NUCLEOTIDE SEQUENCE [LARGE SCALE GENOMIC DNA]</scope>
    <source>
        <strain evidence="9 10">MUSC 115</strain>
    </source>
</reference>
<comment type="similarity">
    <text evidence="6">Belongs to the ABC-4 integral membrane protein family.</text>
</comment>
<dbReference type="OrthoDB" id="5144995at2"/>
<feature type="domain" description="ABC3 transporter permease C-terminal" evidence="8">
    <location>
        <begin position="275"/>
        <end position="389"/>
    </location>
</feature>
<comment type="subcellular location">
    <subcellularLocation>
        <location evidence="1">Cell membrane</location>
        <topology evidence="1">Multi-pass membrane protein</topology>
    </subcellularLocation>
</comment>
<keyword evidence="4 7" id="KW-1133">Transmembrane helix</keyword>
<dbReference type="PANTHER" id="PTHR30572:SF4">
    <property type="entry name" value="ABC TRANSPORTER PERMEASE YTRF"/>
    <property type="match status" value="1"/>
</dbReference>
<evidence type="ECO:0000313" key="9">
    <source>
        <dbReference type="EMBL" id="KHK97164.1"/>
    </source>
</evidence>
<keyword evidence="2" id="KW-1003">Cell membrane</keyword>
<sequence>MTTLTRAGWLFAPMLKRFTVAIALSSIAVAVFIGTLGAASAYADSQAERPDGLGATALRSIELDSYGTSASPKELTTAAIESAGHLDHVQEITGWTQASVAIHQSSNTPAVGVALTSRVPAIQPVLTDGREPRGAGEVIVDSSTLHALHARVGDSVVLEHAKRALDGDGTGTGTYTPIRIVGVYDSAAASLDVPGTAYGAPDLLRLVVADDRGQSPAWFDQNYVYPKAYAVADSTAALGDVISEARTQGYSASSFASLLTGLTVTQQLMRSVSLIAIVALCVILTILAWVLGSAVLATRRGSIGLLIALGWTRRQVVGLFLCILIGIGGIIGAVGIIGGAVIATVVAMTTGIGFPTNWFVFLIAGITMPVLVFGITPLIPITRLARTSPDTTLRERIDP</sequence>
<keyword evidence="3 7" id="KW-0812">Transmembrane</keyword>
<evidence type="ECO:0000256" key="5">
    <source>
        <dbReference type="ARBA" id="ARBA00023136"/>
    </source>
</evidence>
<comment type="caution">
    <text evidence="9">The sequence shown here is derived from an EMBL/GenBank/DDBJ whole genome shotgun (WGS) entry which is preliminary data.</text>
</comment>
<dbReference type="InterPro" id="IPR003838">
    <property type="entry name" value="ABC3_permease_C"/>
</dbReference>
<dbReference type="GO" id="GO:0022857">
    <property type="term" value="F:transmembrane transporter activity"/>
    <property type="evidence" value="ECO:0007669"/>
    <property type="project" value="TreeGrafter"/>
</dbReference>
<dbReference type="Proteomes" id="UP000031030">
    <property type="component" value="Unassembled WGS sequence"/>
</dbReference>
<accession>A0A0B2A607</accession>
<evidence type="ECO:0000256" key="7">
    <source>
        <dbReference type="SAM" id="Phobius"/>
    </source>
</evidence>
<feature type="transmembrane region" description="Helical" evidence="7">
    <location>
        <begin position="358"/>
        <end position="379"/>
    </location>
</feature>
<dbReference type="EMBL" id="JTDK01000011">
    <property type="protein sequence ID" value="KHK97164.1"/>
    <property type="molecule type" value="Genomic_DNA"/>
</dbReference>
<dbReference type="GO" id="GO:0005886">
    <property type="term" value="C:plasma membrane"/>
    <property type="evidence" value="ECO:0007669"/>
    <property type="project" value="UniProtKB-SubCell"/>
</dbReference>
<dbReference type="STRING" id="1348253.LK09_12945"/>
<proteinExistence type="inferred from homology"/>
<feature type="transmembrane region" description="Helical" evidence="7">
    <location>
        <begin position="274"/>
        <end position="297"/>
    </location>
</feature>
<keyword evidence="5 7" id="KW-0472">Membrane</keyword>
<evidence type="ECO:0000256" key="4">
    <source>
        <dbReference type="ARBA" id="ARBA00022989"/>
    </source>
</evidence>
<dbReference type="InterPro" id="IPR050250">
    <property type="entry name" value="Macrolide_Exporter_MacB"/>
</dbReference>
<dbReference type="PANTHER" id="PTHR30572">
    <property type="entry name" value="MEMBRANE COMPONENT OF TRANSPORTER-RELATED"/>
    <property type="match status" value="1"/>
</dbReference>
<keyword evidence="10" id="KW-1185">Reference proteome</keyword>
<evidence type="ECO:0000256" key="6">
    <source>
        <dbReference type="ARBA" id="ARBA00038076"/>
    </source>
</evidence>
<dbReference type="Pfam" id="PF02687">
    <property type="entry name" value="FtsX"/>
    <property type="match status" value="1"/>
</dbReference>
<gene>
    <name evidence="9" type="ORF">LK09_12945</name>
</gene>
<dbReference type="AlphaFoldDB" id="A0A0B2A607"/>
<organism evidence="9 10">
    <name type="scientific">Microbacterium mangrovi</name>
    <dbReference type="NCBI Taxonomy" id="1348253"/>
    <lineage>
        <taxon>Bacteria</taxon>
        <taxon>Bacillati</taxon>
        <taxon>Actinomycetota</taxon>
        <taxon>Actinomycetes</taxon>
        <taxon>Micrococcales</taxon>
        <taxon>Microbacteriaceae</taxon>
        <taxon>Microbacterium</taxon>
    </lineage>
</organism>
<evidence type="ECO:0000256" key="1">
    <source>
        <dbReference type="ARBA" id="ARBA00004651"/>
    </source>
</evidence>